<evidence type="ECO:0000256" key="1">
    <source>
        <dbReference type="SAM" id="MobiDB-lite"/>
    </source>
</evidence>
<dbReference type="OrthoDB" id="3399802at2"/>
<gene>
    <name evidence="2" type="ORF">EIW28_00080</name>
</gene>
<feature type="region of interest" description="Disordered" evidence="1">
    <location>
        <begin position="70"/>
        <end position="89"/>
    </location>
</feature>
<dbReference type="Proteomes" id="UP000277256">
    <property type="component" value="Unassembled WGS sequence"/>
</dbReference>
<name>A0A426V2Z8_9ACTN</name>
<accession>A0A426V2Z8</accession>
<dbReference type="Gene3D" id="1.10.10.10">
    <property type="entry name" value="Winged helix-like DNA-binding domain superfamily/Winged helix DNA-binding domain"/>
    <property type="match status" value="1"/>
</dbReference>
<dbReference type="Pfam" id="PF12840">
    <property type="entry name" value="HTH_20"/>
    <property type="match status" value="1"/>
</dbReference>
<protein>
    <submittedName>
        <fullName evidence="2">ArsR family transcriptional regulator</fullName>
    </submittedName>
</protein>
<reference evidence="2 3" key="1">
    <citation type="submission" date="2018-12" db="EMBL/GenBank/DDBJ databases">
        <title>Glycomyces sp. YIM 121974 draft genome.</title>
        <authorList>
            <person name="Li Q."/>
        </authorList>
    </citation>
    <scope>NUCLEOTIDE SEQUENCE [LARGE SCALE GENOMIC DNA]</scope>
    <source>
        <strain evidence="2 3">YIM 121974</strain>
    </source>
</reference>
<organism evidence="2 3">
    <name type="scientific">Glycomyces terrestris</name>
    <dbReference type="NCBI Taxonomy" id="2493553"/>
    <lineage>
        <taxon>Bacteria</taxon>
        <taxon>Bacillati</taxon>
        <taxon>Actinomycetota</taxon>
        <taxon>Actinomycetes</taxon>
        <taxon>Glycomycetales</taxon>
        <taxon>Glycomycetaceae</taxon>
        <taxon>Glycomyces</taxon>
    </lineage>
</organism>
<dbReference type="SUPFAM" id="SSF46785">
    <property type="entry name" value="Winged helix' DNA-binding domain"/>
    <property type="match status" value="1"/>
</dbReference>
<dbReference type="AlphaFoldDB" id="A0A426V2Z8"/>
<dbReference type="InterPro" id="IPR011991">
    <property type="entry name" value="ArsR-like_HTH"/>
</dbReference>
<proteinExistence type="predicted"/>
<dbReference type="EMBL" id="RSEB01000001">
    <property type="protein sequence ID" value="RRS01221.1"/>
    <property type="molecule type" value="Genomic_DNA"/>
</dbReference>
<dbReference type="CDD" id="cd00090">
    <property type="entry name" value="HTH_ARSR"/>
    <property type="match status" value="1"/>
</dbReference>
<dbReference type="InterPro" id="IPR036388">
    <property type="entry name" value="WH-like_DNA-bd_sf"/>
</dbReference>
<dbReference type="RefSeq" id="WP_125245700.1">
    <property type="nucleotide sequence ID" value="NZ_RSEB01000001.1"/>
</dbReference>
<keyword evidence="3" id="KW-1185">Reference proteome</keyword>
<evidence type="ECO:0000313" key="2">
    <source>
        <dbReference type="EMBL" id="RRS01221.1"/>
    </source>
</evidence>
<comment type="caution">
    <text evidence="2">The sequence shown here is derived from an EMBL/GenBank/DDBJ whole genome shotgun (WGS) entry which is preliminary data.</text>
</comment>
<sequence length="216" mass="23059">MDEAAPRRAAWDPDVLSNPLRRKVFDYVSTQSGPVRRDEVAAAVAISRTLAAYHLDRLADAGLLTTGYARPEGRGGPGAGRPAKQYAPARDEVSLTIPPRDYGLLAEILADAAAAADSPALREALTAAAERRGRAVPAGDLLGALADRGYEPDRTDRGDIELRNCPFHRIMRQETALVCGMNRAFLRGVLASRGADPDRADLAPGPGRCCVVIHPD</sequence>
<evidence type="ECO:0000313" key="3">
    <source>
        <dbReference type="Proteomes" id="UP000277256"/>
    </source>
</evidence>
<dbReference type="InterPro" id="IPR036390">
    <property type="entry name" value="WH_DNA-bd_sf"/>
</dbReference>